<name>A0A8E0RNF2_9TREM</name>
<comment type="caution">
    <text evidence="1">The sequence shown here is derived from an EMBL/GenBank/DDBJ whole genome shotgun (WGS) entry which is preliminary data.</text>
</comment>
<proteinExistence type="predicted"/>
<gene>
    <name evidence="1" type="ORF">FBUS_05083</name>
</gene>
<dbReference type="EMBL" id="LUCM01008282">
    <property type="protein sequence ID" value="KAA0188668.1"/>
    <property type="molecule type" value="Genomic_DNA"/>
</dbReference>
<protein>
    <submittedName>
        <fullName evidence="1">Uncharacterized protein</fullName>
    </submittedName>
</protein>
<reference evidence="1" key="1">
    <citation type="submission" date="2019-05" db="EMBL/GenBank/DDBJ databases">
        <title>Annotation for the trematode Fasciolopsis buski.</title>
        <authorList>
            <person name="Choi Y.-J."/>
        </authorList>
    </citation>
    <scope>NUCLEOTIDE SEQUENCE</scope>
    <source>
        <strain evidence="1">HT</strain>
        <tissue evidence="1">Whole worm</tissue>
    </source>
</reference>
<keyword evidence="2" id="KW-1185">Reference proteome</keyword>
<dbReference type="Proteomes" id="UP000728185">
    <property type="component" value="Unassembled WGS sequence"/>
</dbReference>
<evidence type="ECO:0000313" key="1">
    <source>
        <dbReference type="EMBL" id="KAA0188668.1"/>
    </source>
</evidence>
<dbReference type="OrthoDB" id="6296397at2759"/>
<organism evidence="1 2">
    <name type="scientific">Fasciolopsis buskii</name>
    <dbReference type="NCBI Taxonomy" id="27845"/>
    <lineage>
        <taxon>Eukaryota</taxon>
        <taxon>Metazoa</taxon>
        <taxon>Spiralia</taxon>
        <taxon>Lophotrochozoa</taxon>
        <taxon>Platyhelminthes</taxon>
        <taxon>Trematoda</taxon>
        <taxon>Digenea</taxon>
        <taxon>Plagiorchiida</taxon>
        <taxon>Echinostomata</taxon>
        <taxon>Echinostomatoidea</taxon>
        <taxon>Fasciolidae</taxon>
        <taxon>Fasciolopsis</taxon>
    </lineage>
</organism>
<dbReference type="AlphaFoldDB" id="A0A8E0RNF2"/>
<evidence type="ECO:0000313" key="2">
    <source>
        <dbReference type="Proteomes" id="UP000728185"/>
    </source>
</evidence>
<sequence>MRPEYITSLRVDSALDRCIRRLSAQSSRRYRKSIEPSSMLTTNSFSQMDQLRQCMQQEFAGKVSSHRWNTGDGMA</sequence>
<accession>A0A8E0RNF2</accession>